<protein>
    <submittedName>
        <fullName evidence="1">Uncharacterized protein</fullName>
    </submittedName>
</protein>
<dbReference type="GeneID" id="25270686"/>
<dbReference type="VEuPathDB" id="ToxoDB:EAH_00026160"/>
<name>U6GBN4_EIMAC</name>
<dbReference type="AlphaFoldDB" id="U6GBN4"/>
<proteinExistence type="predicted"/>
<dbReference type="OrthoDB" id="354490at2759"/>
<keyword evidence="2" id="KW-1185">Reference proteome</keyword>
<evidence type="ECO:0000313" key="2">
    <source>
        <dbReference type="Proteomes" id="UP000018050"/>
    </source>
</evidence>
<organism evidence="1 2">
    <name type="scientific">Eimeria acervulina</name>
    <name type="common">Coccidian parasite</name>
    <dbReference type="NCBI Taxonomy" id="5801"/>
    <lineage>
        <taxon>Eukaryota</taxon>
        <taxon>Sar</taxon>
        <taxon>Alveolata</taxon>
        <taxon>Apicomplexa</taxon>
        <taxon>Conoidasida</taxon>
        <taxon>Coccidia</taxon>
        <taxon>Eucoccidiorida</taxon>
        <taxon>Eimeriorina</taxon>
        <taxon>Eimeriidae</taxon>
        <taxon>Eimeria</taxon>
    </lineage>
</organism>
<dbReference type="Proteomes" id="UP000018050">
    <property type="component" value="Unassembled WGS sequence"/>
</dbReference>
<gene>
    <name evidence="1" type="ORF">EAH_00026160</name>
</gene>
<dbReference type="EMBL" id="HG670720">
    <property type="protein sequence ID" value="CDI77671.1"/>
    <property type="molecule type" value="Genomic_DNA"/>
</dbReference>
<dbReference type="RefSeq" id="XP_013252014.1">
    <property type="nucleotide sequence ID" value="XM_013396560.1"/>
</dbReference>
<sequence length="165" mass="17925">MAFFGVSTNLINCGTPSASQKSESSDMSPYQAVLIAREARMRGITAAQQTFARLQFEYGQAYAAYQQLQANVAAKAEAVEAYFNGEEAAVRSVCEKAAQAKLIQMQEGGSDYTHPKYKALVAGLSADRVKAIDDVLLPYYTFAQELENAENALWAKHASLQAAQV</sequence>
<evidence type="ECO:0000313" key="1">
    <source>
        <dbReference type="EMBL" id="CDI77671.1"/>
    </source>
</evidence>
<accession>U6GBN4</accession>
<reference evidence="1" key="1">
    <citation type="submission" date="2013-10" db="EMBL/GenBank/DDBJ databases">
        <title>Genomic analysis of the causative agents of coccidiosis in chickens.</title>
        <authorList>
            <person name="Reid A.J."/>
            <person name="Blake D."/>
            <person name="Billington K."/>
            <person name="Browne H."/>
            <person name="Dunn M."/>
            <person name="Hung S."/>
            <person name="Kawahara F."/>
            <person name="Miranda-Saavedra D."/>
            <person name="Mourier T."/>
            <person name="Nagra H."/>
            <person name="Otto T.D."/>
            <person name="Rawlings N."/>
            <person name="Sanchez A."/>
            <person name="Sanders M."/>
            <person name="Subramaniam C."/>
            <person name="Tay Y."/>
            <person name="Dear P."/>
            <person name="Doerig C."/>
            <person name="Gruber A."/>
            <person name="Parkinson J."/>
            <person name="Shirley M."/>
            <person name="Wan K.L."/>
            <person name="Berriman M."/>
            <person name="Tomley F."/>
            <person name="Pain A."/>
        </authorList>
    </citation>
    <scope>NUCLEOTIDE SEQUENCE</scope>
    <source>
        <strain evidence="1">Houghton</strain>
    </source>
</reference>
<reference evidence="1" key="2">
    <citation type="submission" date="2013-10" db="EMBL/GenBank/DDBJ databases">
        <authorList>
            <person name="Aslett M."/>
        </authorList>
    </citation>
    <scope>NUCLEOTIDE SEQUENCE</scope>
    <source>
        <strain evidence="1">Houghton</strain>
    </source>
</reference>